<gene>
    <name evidence="2" type="ORF">ADK41_15780</name>
</gene>
<evidence type="ECO:0000313" key="3">
    <source>
        <dbReference type="Proteomes" id="UP000037773"/>
    </source>
</evidence>
<feature type="region of interest" description="Disordered" evidence="1">
    <location>
        <begin position="41"/>
        <end position="71"/>
    </location>
</feature>
<organism evidence="2 3">
    <name type="scientific">Streptomyces caelestis</name>
    <dbReference type="NCBI Taxonomy" id="36816"/>
    <lineage>
        <taxon>Bacteria</taxon>
        <taxon>Bacillati</taxon>
        <taxon>Actinomycetota</taxon>
        <taxon>Actinomycetes</taxon>
        <taxon>Kitasatosporales</taxon>
        <taxon>Streptomycetaceae</taxon>
        <taxon>Streptomyces</taxon>
    </lineage>
</organism>
<dbReference type="Proteomes" id="UP000037773">
    <property type="component" value="Unassembled WGS sequence"/>
</dbReference>
<keyword evidence="3" id="KW-1185">Reference proteome</keyword>
<comment type="caution">
    <text evidence="2">The sequence shown here is derived from an EMBL/GenBank/DDBJ whole genome shotgun (WGS) entry which is preliminary data.</text>
</comment>
<dbReference type="EMBL" id="LGCN01000177">
    <property type="protein sequence ID" value="KOT38479.1"/>
    <property type="molecule type" value="Genomic_DNA"/>
</dbReference>
<accession>A0A0M8QLP2</accession>
<evidence type="ECO:0000256" key="1">
    <source>
        <dbReference type="SAM" id="MobiDB-lite"/>
    </source>
</evidence>
<dbReference type="PATRIC" id="fig|36816.3.peg.3419"/>
<sequence>MTTSAPAASSKITVTVNTPSAVFGLVTSTVAYGVSSEAQSTSATVASCGDVDASPPPPPPPEVSWSSSSSS</sequence>
<name>A0A0M8QLP2_9ACTN</name>
<evidence type="ECO:0000313" key="2">
    <source>
        <dbReference type="EMBL" id="KOT38479.1"/>
    </source>
</evidence>
<dbReference type="AlphaFoldDB" id="A0A0M8QLP2"/>
<protein>
    <submittedName>
        <fullName evidence="2">Uncharacterized protein</fullName>
    </submittedName>
</protein>
<reference evidence="2 3" key="1">
    <citation type="submission" date="2015-07" db="EMBL/GenBank/DDBJ databases">
        <authorList>
            <person name="Noorani M."/>
        </authorList>
    </citation>
    <scope>NUCLEOTIDE SEQUENCE [LARGE SCALE GENOMIC DNA]</scope>
    <source>
        <strain evidence="2 3">NRRL B-24567</strain>
    </source>
</reference>
<dbReference type="RefSeq" id="WP_030822133.1">
    <property type="nucleotide sequence ID" value="NZ_LGCN01000177.1"/>
</dbReference>
<proteinExistence type="predicted"/>